<dbReference type="RefSeq" id="WP_130566941.1">
    <property type="nucleotide sequence ID" value="NZ_SHLY01000003.1"/>
</dbReference>
<organism evidence="2 3">
    <name type="scientific">Corallincola spongiicola</name>
    <dbReference type="NCBI Taxonomy" id="2520508"/>
    <lineage>
        <taxon>Bacteria</taxon>
        <taxon>Pseudomonadati</taxon>
        <taxon>Pseudomonadota</taxon>
        <taxon>Gammaproteobacteria</taxon>
        <taxon>Alteromonadales</taxon>
        <taxon>Psychromonadaceae</taxon>
        <taxon>Corallincola</taxon>
    </lineage>
</organism>
<keyword evidence="1" id="KW-0472">Membrane</keyword>
<protein>
    <submittedName>
        <fullName evidence="2">DUF2909 domain-containing protein</fullName>
    </submittedName>
</protein>
<dbReference type="EMBL" id="SHLY01000003">
    <property type="protein sequence ID" value="TAA46046.1"/>
    <property type="molecule type" value="Genomic_DNA"/>
</dbReference>
<accession>A0ABY1WPM8</accession>
<evidence type="ECO:0000256" key="1">
    <source>
        <dbReference type="SAM" id="Phobius"/>
    </source>
</evidence>
<gene>
    <name evidence="2" type="ORF">EXY25_11945</name>
</gene>
<reference evidence="3" key="1">
    <citation type="submission" date="2019-02" db="EMBL/GenBank/DDBJ databases">
        <title>Draft genome sequence of Muricauda sp. 176CP4-71.</title>
        <authorList>
            <person name="Park J.-S."/>
        </authorList>
    </citation>
    <scope>NUCLEOTIDE SEQUENCE [LARGE SCALE GENOMIC DNA]</scope>
    <source>
        <strain evidence="3">176GS2-150</strain>
    </source>
</reference>
<feature type="transmembrane region" description="Helical" evidence="1">
    <location>
        <begin position="45"/>
        <end position="63"/>
    </location>
</feature>
<proteinExistence type="predicted"/>
<keyword evidence="3" id="KW-1185">Reference proteome</keyword>
<name>A0ABY1WPM8_9GAMM</name>
<comment type="caution">
    <text evidence="2">The sequence shown here is derived from an EMBL/GenBank/DDBJ whole genome shotgun (WGS) entry which is preliminary data.</text>
</comment>
<feature type="transmembrane region" description="Helical" evidence="1">
    <location>
        <begin position="7"/>
        <end position="25"/>
    </location>
</feature>
<dbReference type="Pfam" id="PF11137">
    <property type="entry name" value="DUF2909"/>
    <property type="match status" value="1"/>
</dbReference>
<dbReference type="Proteomes" id="UP000292544">
    <property type="component" value="Unassembled WGS sequence"/>
</dbReference>
<keyword evidence="1" id="KW-1133">Transmembrane helix</keyword>
<dbReference type="InterPro" id="IPR021313">
    <property type="entry name" value="DUF2909"/>
</dbReference>
<evidence type="ECO:0000313" key="2">
    <source>
        <dbReference type="EMBL" id="TAA46046.1"/>
    </source>
</evidence>
<sequence length="70" mass="7922">MLLLTKGIILLLLGIILFNLFSGLFSMLRQDNDKPMSHYLGRRVLYSAVVLVLLLLLMATGILPHNPRPY</sequence>
<keyword evidence="1" id="KW-0812">Transmembrane</keyword>
<evidence type="ECO:0000313" key="3">
    <source>
        <dbReference type="Proteomes" id="UP000292544"/>
    </source>
</evidence>